<feature type="binding site" evidence="2">
    <location>
        <position position="189"/>
    </location>
    <ligand>
        <name>Fe cation</name>
        <dbReference type="ChEBI" id="CHEBI:24875"/>
        <label>2</label>
    </ligand>
</feature>
<feature type="binding site" evidence="2">
    <location>
        <position position="191"/>
    </location>
    <ligand>
        <name>Fe cation</name>
        <dbReference type="ChEBI" id="CHEBI:24875"/>
        <label>1</label>
    </ligand>
</feature>
<evidence type="ECO:0000313" key="4">
    <source>
        <dbReference type="Proteomes" id="UP000230709"/>
    </source>
</evidence>
<feature type="active site" description="Proton donor" evidence="1">
    <location>
        <position position="79"/>
    </location>
</feature>
<feature type="binding site" evidence="2">
    <location>
        <position position="51"/>
    </location>
    <ligand>
        <name>Fe cation</name>
        <dbReference type="ChEBI" id="CHEBI:24875"/>
        <label>1</label>
    </ligand>
</feature>
<feature type="binding site" evidence="2">
    <location>
        <position position="164"/>
    </location>
    <ligand>
        <name>Fe cation</name>
        <dbReference type="ChEBI" id="CHEBI:24875"/>
        <label>2</label>
    </ligand>
</feature>
<dbReference type="GO" id="GO:0046872">
    <property type="term" value="F:metal ion binding"/>
    <property type="evidence" value="ECO:0007669"/>
    <property type="project" value="UniProtKB-KW"/>
</dbReference>
<dbReference type="NCBIfam" id="TIGR00282">
    <property type="entry name" value="TIGR00282 family metallophosphoesterase"/>
    <property type="match status" value="1"/>
</dbReference>
<evidence type="ECO:0000256" key="2">
    <source>
        <dbReference type="PIRSR" id="PIRSR004789-51"/>
    </source>
</evidence>
<name>A0A2D2CWV9_METT3</name>
<dbReference type="EMBL" id="CP023737">
    <property type="protein sequence ID" value="ATQ67166.1"/>
    <property type="molecule type" value="Genomic_DNA"/>
</dbReference>
<sequence>MTFAAPAPTAATRLLFLGDVVGRAGRKAVTDRLPELRRRWALDFIVVNGENAAGGFGITEAICDEILAAGADCVTTGNHVFDQREAMVFIERQPRLLRPVNYPPGTPGRGANLYTAANGRQVLVVNVMGRVFMDAMDDPFAAIEREVGACPLGMACDALIVDIHAETSSEKMAMGHFVDGRASLVVGTHTHVPTADGQILPNGTAYMTDAGMTGDYDSVIGMDKEEPLRRFTRKTPGARLEPAQGEATLCGVAVELDAAGLALRMAPVRLGGRLAQSAPFFWEKETAPERALESGAPQR</sequence>
<protein>
    <submittedName>
        <fullName evidence="3">TIGR00282 family metallophosphoesterase</fullName>
    </submittedName>
</protein>
<feature type="binding site" evidence="2">
    <location>
        <position position="78"/>
    </location>
    <ligand>
        <name>Fe cation</name>
        <dbReference type="ChEBI" id="CHEBI:24875"/>
        <label>2</label>
    </ligand>
</feature>
<dbReference type="Proteomes" id="UP000230709">
    <property type="component" value="Chromosome"/>
</dbReference>
<dbReference type="RefSeq" id="WP_003610339.1">
    <property type="nucleotide sequence ID" value="NZ_ADVE02000001.1"/>
</dbReference>
<dbReference type="PANTHER" id="PTHR36303:SF1">
    <property type="entry name" value="2',3'-CYCLIC-NUCLEOTIDE 2'-PHOSPHODIESTERASE"/>
    <property type="match status" value="1"/>
</dbReference>
<gene>
    <name evidence="3" type="ORF">CQW49_04120</name>
</gene>
<dbReference type="GO" id="GO:0004113">
    <property type="term" value="F:2',3'-cyclic-nucleotide 3'-phosphodiesterase activity"/>
    <property type="evidence" value="ECO:0007669"/>
    <property type="project" value="TreeGrafter"/>
</dbReference>
<dbReference type="STRING" id="595536.GCA_000178815_04338"/>
<organism evidence="3 4">
    <name type="scientific">Methylosinus trichosporium (strain ATCC 35070 / NCIMB 11131 / UNIQEM 75 / OB3b)</name>
    <dbReference type="NCBI Taxonomy" id="595536"/>
    <lineage>
        <taxon>Bacteria</taxon>
        <taxon>Pseudomonadati</taxon>
        <taxon>Pseudomonadota</taxon>
        <taxon>Alphaproteobacteria</taxon>
        <taxon>Hyphomicrobiales</taxon>
        <taxon>Methylocystaceae</taxon>
        <taxon>Methylosinus</taxon>
    </lineage>
</organism>
<dbReference type="InterPro" id="IPR029052">
    <property type="entry name" value="Metallo-depent_PP-like"/>
</dbReference>
<dbReference type="PANTHER" id="PTHR36303">
    <property type="entry name" value="2',3'-CYCLIC-NUCLEOTIDE 2'-PHOSPHODIESTERASE"/>
    <property type="match status" value="1"/>
</dbReference>
<accession>A0A2D2CWV9</accession>
<evidence type="ECO:0000256" key="1">
    <source>
        <dbReference type="PIRSR" id="PIRSR004789-50"/>
    </source>
</evidence>
<dbReference type="PIRSF" id="PIRSF004789">
    <property type="entry name" value="DR1281"/>
    <property type="match status" value="1"/>
</dbReference>
<keyword evidence="4" id="KW-1185">Reference proteome</keyword>
<evidence type="ECO:0000313" key="3">
    <source>
        <dbReference type="EMBL" id="ATQ67166.1"/>
    </source>
</evidence>
<feature type="binding site" evidence="2">
    <location>
        <position position="19"/>
    </location>
    <ligand>
        <name>Fe cation</name>
        <dbReference type="ChEBI" id="CHEBI:24875"/>
        <label>1</label>
    </ligand>
</feature>
<dbReference type="KEGG" id="mtw:CQW49_04120"/>
<keyword evidence="2" id="KW-0479">Metal-binding</keyword>
<dbReference type="SUPFAM" id="SSF56300">
    <property type="entry name" value="Metallo-dependent phosphatases"/>
    <property type="match status" value="1"/>
</dbReference>
<dbReference type="AlphaFoldDB" id="A0A2D2CWV9"/>
<feature type="binding site" evidence="2">
    <location>
        <position position="50"/>
    </location>
    <ligand>
        <name>Fe cation</name>
        <dbReference type="ChEBI" id="CHEBI:24875"/>
        <label>1</label>
    </ligand>
</feature>
<dbReference type="Gene3D" id="3.60.21.10">
    <property type="match status" value="1"/>
</dbReference>
<feature type="binding site" evidence="2">
    <location>
        <position position="50"/>
    </location>
    <ligand>
        <name>Fe cation</name>
        <dbReference type="ChEBI" id="CHEBI:24875"/>
        <label>2</label>
    </ligand>
</feature>
<dbReference type="InterPro" id="IPR005235">
    <property type="entry name" value="YmdB-like"/>
</dbReference>
<dbReference type="Pfam" id="PF13277">
    <property type="entry name" value="YmdB"/>
    <property type="match status" value="1"/>
</dbReference>
<reference evidence="4" key="1">
    <citation type="submission" date="2017-10" db="EMBL/GenBank/DDBJ databases">
        <title>Completed PacBio SMRT sequence of Methylosinus trichosporium OB3b reveals presence of a third large plasmid.</title>
        <authorList>
            <person name="Charles T.C."/>
            <person name="Lynch M.D.J."/>
            <person name="Heil J.R."/>
            <person name="Cheng J."/>
        </authorList>
    </citation>
    <scope>NUCLEOTIDE SEQUENCE [LARGE SCALE GENOMIC DNA]</scope>
    <source>
        <strain evidence="4">OB3b</strain>
    </source>
</reference>
<proteinExistence type="predicted"/>
<dbReference type="CDD" id="cd07382">
    <property type="entry name" value="MPP_DR1281"/>
    <property type="match status" value="1"/>
</dbReference>